<sequence length="60" mass="6102">MGTAGQMREPGPGGELSRLVATAWIRAADAGIIDADELARLLTRRSPGEWGPAPGGDAAS</sequence>
<dbReference type="EMBL" id="BAAANN010000010">
    <property type="protein sequence ID" value="GAA1957245.1"/>
    <property type="molecule type" value="Genomic_DNA"/>
</dbReference>
<gene>
    <name evidence="1" type="ORF">GCM10009754_29170</name>
</gene>
<accession>A0ABP5C4Q9</accession>
<proteinExistence type="predicted"/>
<comment type="caution">
    <text evidence="1">The sequence shown here is derived from an EMBL/GenBank/DDBJ whole genome shotgun (WGS) entry which is preliminary data.</text>
</comment>
<organism evidence="1 2">
    <name type="scientific">Amycolatopsis minnesotensis</name>
    <dbReference type="NCBI Taxonomy" id="337894"/>
    <lineage>
        <taxon>Bacteria</taxon>
        <taxon>Bacillati</taxon>
        <taxon>Actinomycetota</taxon>
        <taxon>Actinomycetes</taxon>
        <taxon>Pseudonocardiales</taxon>
        <taxon>Pseudonocardiaceae</taxon>
        <taxon>Amycolatopsis</taxon>
    </lineage>
</organism>
<protein>
    <submittedName>
        <fullName evidence="1">Uncharacterized protein</fullName>
    </submittedName>
</protein>
<dbReference type="RefSeq" id="WP_344417860.1">
    <property type="nucleotide sequence ID" value="NZ_BAAANN010000010.1"/>
</dbReference>
<evidence type="ECO:0000313" key="2">
    <source>
        <dbReference type="Proteomes" id="UP001501116"/>
    </source>
</evidence>
<dbReference type="Proteomes" id="UP001501116">
    <property type="component" value="Unassembled WGS sequence"/>
</dbReference>
<reference evidence="2" key="1">
    <citation type="journal article" date="2019" name="Int. J. Syst. Evol. Microbiol.">
        <title>The Global Catalogue of Microorganisms (GCM) 10K type strain sequencing project: providing services to taxonomists for standard genome sequencing and annotation.</title>
        <authorList>
            <consortium name="The Broad Institute Genomics Platform"/>
            <consortium name="The Broad Institute Genome Sequencing Center for Infectious Disease"/>
            <person name="Wu L."/>
            <person name="Ma J."/>
        </authorList>
    </citation>
    <scope>NUCLEOTIDE SEQUENCE [LARGE SCALE GENOMIC DNA]</scope>
    <source>
        <strain evidence="2">JCM 14545</strain>
    </source>
</reference>
<name>A0ABP5C4Q9_9PSEU</name>
<evidence type="ECO:0000313" key="1">
    <source>
        <dbReference type="EMBL" id="GAA1957245.1"/>
    </source>
</evidence>
<keyword evidence="2" id="KW-1185">Reference proteome</keyword>